<dbReference type="EMBL" id="CM051401">
    <property type="protein sequence ID" value="KAJ4711892.1"/>
    <property type="molecule type" value="Genomic_DNA"/>
</dbReference>
<comment type="caution">
    <text evidence="1">The sequence shown here is derived from an EMBL/GenBank/DDBJ whole genome shotgun (WGS) entry which is preliminary data.</text>
</comment>
<protein>
    <submittedName>
        <fullName evidence="1">Ring finger protein</fullName>
    </submittedName>
</protein>
<evidence type="ECO:0000313" key="2">
    <source>
        <dbReference type="Proteomes" id="UP001164539"/>
    </source>
</evidence>
<organism evidence="1 2">
    <name type="scientific">Melia azedarach</name>
    <name type="common">Chinaberry tree</name>
    <dbReference type="NCBI Taxonomy" id="155640"/>
    <lineage>
        <taxon>Eukaryota</taxon>
        <taxon>Viridiplantae</taxon>
        <taxon>Streptophyta</taxon>
        <taxon>Embryophyta</taxon>
        <taxon>Tracheophyta</taxon>
        <taxon>Spermatophyta</taxon>
        <taxon>Magnoliopsida</taxon>
        <taxon>eudicotyledons</taxon>
        <taxon>Gunneridae</taxon>
        <taxon>Pentapetalae</taxon>
        <taxon>rosids</taxon>
        <taxon>malvids</taxon>
        <taxon>Sapindales</taxon>
        <taxon>Meliaceae</taxon>
        <taxon>Melia</taxon>
    </lineage>
</organism>
<sequence length="419" mass="46475">MFLPSLLFFLFEFIRIVTSTDNCPVTLCGGNGRVPIKFPFQIANSLFSLPRCVYPGFELSCTSNSTILTLPFSGPFVVSNIDYNIQTIYLRDPESCLPERFLHHFSVENSPFYPDLLVNFTFLNCTSNTTEMVFEYRTVACLSNENFTVLATSTRNYDESSLPASCEKISNVVVPVSWGYWSGLEDDIRLTWSDPTCGFCEDRGQSCGFKSDSGLDTVCSDYPGSGRDLVVVLSTSVGWSVVFTWNIRRPNSLYVGLCQNHMRSFLSMSRGTKYGIIMGVGVPGTLCIIGVGCYLCGRIRSSDRQRPRPNTELSTSRSSTAPPPPAIVIAGLDRPTIESYPKTLLGDSGRLPKPNDNTCPICLSEYQPKETLRTIPECNHYFHADCIDKWLRMNASCPLCRNSPESTATSSRSSSVLSP</sequence>
<keyword evidence="2" id="KW-1185">Reference proteome</keyword>
<evidence type="ECO:0000313" key="1">
    <source>
        <dbReference type="EMBL" id="KAJ4711892.1"/>
    </source>
</evidence>
<name>A0ACC1XKC1_MELAZ</name>
<reference evidence="1 2" key="1">
    <citation type="journal article" date="2023" name="Science">
        <title>Complex scaffold remodeling in plant triterpene biosynthesis.</title>
        <authorList>
            <person name="De La Pena R."/>
            <person name="Hodgson H."/>
            <person name="Liu J.C."/>
            <person name="Stephenson M.J."/>
            <person name="Martin A.C."/>
            <person name="Owen C."/>
            <person name="Harkess A."/>
            <person name="Leebens-Mack J."/>
            <person name="Jimenez L.E."/>
            <person name="Osbourn A."/>
            <person name="Sattely E.S."/>
        </authorList>
    </citation>
    <scope>NUCLEOTIDE SEQUENCE [LARGE SCALE GENOMIC DNA]</scope>
    <source>
        <strain evidence="2">cv. JPN11</strain>
        <tissue evidence="1">Leaf</tissue>
    </source>
</reference>
<proteinExistence type="predicted"/>
<gene>
    <name evidence="1" type="ORF">OWV82_014234</name>
</gene>
<accession>A0ACC1XKC1</accession>
<dbReference type="Proteomes" id="UP001164539">
    <property type="component" value="Chromosome 8"/>
</dbReference>